<dbReference type="Gene3D" id="3.40.50.300">
    <property type="entry name" value="P-loop containing nucleotide triphosphate hydrolases"/>
    <property type="match status" value="1"/>
</dbReference>
<dbReference type="InterPro" id="IPR027417">
    <property type="entry name" value="P-loop_NTPase"/>
</dbReference>
<accession>A0AAN7UJI5</accession>
<dbReference type="Pfam" id="PF13671">
    <property type="entry name" value="AAA_33"/>
    <property type="match status" value="1"/>
</dbReference>
<dbReference type="Proteomes" id="UP001305414">
    <property type="component" value="Unassembled WGS sequence"/>
</dbReference>
<dbReference type="GO" id="GO:0003690">
    <property type="term" value="F:double-stranded DNA binding"/>
    <property type="evidence" value="ECO:0007669"/>
    <property type="project" value="TreeGrafter"/>
</dbReference>
<dbReference type="InterPro" id="IPR036412">
    <property type="entry name" value="HAD-like_sf"/>
</dbReference>
<dbReference type="GO" id="GO:0046404">
    <property type="term" value="F:ATP-dependent polydeoxyribonucleotide 5'-hydroxyl-kinase activity"/>
    <property type="evidence" value="ECO:0007669"/>
    <property type="project" value="TreeGrafter"/>
</dbReference>
<proteinExistence type="predicted"/>
<dbReference type="GO" id="GO:0006281">
    <property type="term" value="P:DNA repair"/>
    <property type="evidence" value="ECO:0007669"/>
    <property type="project" value="TreeGrafter"/>
</dbReference>
<feature type="compositionally biased region" description="Basic and acidic residues" evidence="1">
    <location>
        <begin position="51"/>
        <end position="61"/>
    </location>
</feature>
<evidence type="ECO:0000313" key="3">
    <source>
        <dbReference type="Proteomes" id="UP001305414"/>
    </source>
</evidence>
<dbReference type="InterPro" id="IPR006551">
    <property type="entry name" value="Polynucleotide_phosphatase"/>
</dbReference>
<dbReference type="GO" id="GO:0046403">
    <property type="term" value="F:polynucleotide 3'-phosphatase activity"/>
    <property type="evidence" value="ECO:0007669"/>
    <property type="project" value="TreeGrafter"/>
</dbReference>
<gene>
    <name evidence="2" type="ORF">RRF57_004989</name>
</gene>
<dbReference type="SUPFAM" id="SSF56784">
    <property type="entry name" value="HAD-like"/>
    <property type="match status" value="1"/>
</dbReference>
<dbReference type="SUPFAM" id="SSF52540">
    <property type="entry name" value="P-loop containing nucleoside triphosphate hydrolases"/>
    <property type="match status" value="1"/>
</dbReference>
<dbReference type="InterPro" id="IPR006549">
    <property type="entry name" value="HAD-SF_hydro_IIIA"/>
</dbReference>
<dbReference type="PANTHER" id="PTHR12083:SF9">
    <property type="entry name" value="BIFUNCTIONAL POLYNUCLEOTIDE PHOSPHATASE_KINASE"/>
    <property type="match status" value="1"/>
</dbReference>
<sequence>MQAHRNFHRFSSSKRLNVSISRILDNSLPLHSRQCTRLISEMAGSPSPTKHGSEGKRKATDKPISPPPVKRKGQSAISKGAVASFFTPASQKPKDRTVWMERGKDSTPATLLVGRFEPEAGEPQDRKKRRKIAAFDLDSTLIATSSGKKFGNDSADWKWWDPSVPARLRKMYMEEDYRVVIISNQAGLTLHVDPNSKGPKNAGKAKVANFKQKCTAILAQLNIPTSVYAATARDEYRKPRIGMWKELCDDYDIPEDEVDLQNSVFVGDAGGRTARVLSEGRATAKDFSCSDRNFAHNVGIAYKTPEEFFLDEPPREFARDFDLAAHPYEHEGEGKEKEVLFEKTNERDIVLFCGPPGAGKSTFYWKHLKPLGYERVNQDTLKSRAKCFKAAAEFLDDGCPIVIGAYQIDSLYTFSYISLHLLLVYNYKQAPWLDNTNPDPDGRKEWIELARKHDLPIRCVWFKIPKALCEHNDVVRALNKCLNPEARSVLPPLAFNGFFSRLREPTVKEGFQHVLPIEFKFRGTKEEYAIWAQYWS</sequence>
<dbReference type="AlphaFoldDB" id="A0AAN7UJI5"/>
<dbReference type="FunFam" id="3.40.50.1000:FF:000078">
    <property type="entry name" value="Bifunctional polynucleotide phosphatase/kinase"/>
    <property type="match status" value="1"/>
</dbReference>
<organism evidence="2 3">
    <name type="scientific">Xylaria bambusicola</name>
    <dbReference type="NCBI Taxonomy" id="326684"/>
    <lineage>
        <taxon>Eukaryota</taxon>
        <taxon>Fungi</taxon>
        <taxon>Dikarya</taxon>
        <taxon>Ascomycota</taxon>
        <taxon>Pezizomycotina</taxon>
        <taxon>Sordariomycetes</taxon>
        <taxon>Xylariomycetidae</taxon>
        <taxon>Xylariales</taxon>
        <taxon>Xylariaceae</taxon>
        <taxon>Xylaria</taxon>
    </lineage>
</organism>
<dbReference type="Gene3D" id="3.40.50.1000">
    <property type="entry name" value="HAD superfamily/HAD-like"/>
    <property type="match status" value="1"/>
</dbReference>
<dbReference type="NCBIfam" id="TIGR01664">
    <property type="entry name" value="DNA-3'-Pase"/>
    <property type="match status" value="1"/>
</dbReference>
<evidence type="ECO:0000256" key="1">
    <source>
        <dbReference type="SAM" id="MobiDB-lite"/>
    </source>
</evidence>
<keyword evidence="3" id="KW-1185">Reference proteome</keyword>
<evidence type="ECO:0000313" key="2">
    <source>
        <dbReference type="EMBL" id="KAK5629274.1"/>
    </source>
</evidence>
<feature type="region of interest" description="Disordered" evidence="1">
    <location>
        <begin position="40"/>
        <end position="77"/>
    </location>
</feature>
<reference evidence="2 3" key="1">
    <citation type="submission" date="2023-10" db="EMBL/GenBank/DDBJ databases">
        <title>Draft genome sequence of Xylaria bambusicola isolate GMP-LS, the root and basal stem rot pathogen of sugarcane in Indonesia.</title>
        <authorList>
            <person name="Selvaraj P."/>
            <person name="Muralishankar V."/>
            <person name="Muruganantham S."/>
            <person name="Sp S."/>
            <person name="Haryani S."/>
            <person name="Lau K.J.X."/>
            <person name="Naqvi N.I."/>
        </authorList>
    </citation>
    <scope>NUCLEOTIDE SEQUENCE [LARGE SCALE GENOMIC DNA]</scope>
    <source>
        <strain evidence="2">GMP-LS</strain>
    </source>
</reference>
<protein>
    <recommendedName>
        <fullName evidence="4">PNK FHA domain-containing protein</fullName>
    </recommendedName>
</protein>
<dbReference type="Pfam" id="PF08645">
    <property type="entry name" value="PNK3P"/>
    <property type="match status" value="1"/>
</dbReference>
<dbReference type="PANTHER" id="PTHR12083">
    <property type="entry name" value="BIFUNCTIONAL POLYNUCLEOTIDE PHOSPHATASE/KINASE"/>
    <property type="match status" value="1"/>
</dbReference>
<evidence type="ECO:0008006" key="4">
    <source>
        <dbReference type="Google" id="ProtNLM"/>
    </source>
</evidence>
<comment type="caution">
    <text evidence="2">The sequence shown here is derived from an EMBL/GenBank/DDBJ whole genome shotgun (WGS) entry which is preliminary data.</text>
</comment>
<dbReference type="InterPro" id="IPR023214">
    <property type="entry name" value="HAD_sf"/>
</dbReference>
<dbReference type="InterPro" id="IPR013954">
    <property type="entry name" value="PNK3P"/>
</dbReference>
<name>A0AAN7UJI5_9PEZI</name>
<dbReference type="NCBIfam" id="TIGR01662">
    <property type="entry name" value="HAD-SF-IIIA"/>
    <property type="match status" value="1"/>
</dbReference>
<dbReference type="EMBL" id="JAWHQM010000011">
    <property type="protein sequence ID" value="KAK5629274.1"/>
    <property type="molecule type" value="Genomic_DNA"/>
</dbReference>